<accession>A0ABU2I558</accession>
<dbReference type="RefSeq" id="WP_255549892.1">
    <property type="nucleotide sequence ID" value="NZ_JAGHXG010000007.1"/>
</dbReference>
<comment type="caution">
    <text evidence="1">The sequence shown here is derived from an EMBL/GenBank/DDBJ whole genome shotgun (WGS) entry which is preliminary data.</text>
</comment>
<sequence>MRTAVVPARALSSGCRVRAAAILGMPLAYGVFRLSTRGRQRHAR</sequence>
<protein>
    <submittedName>
        <fullName evidence="1">Uncharacterized protein</fullName>
    </submittedName>
</protein>
<dbReference type="EMBL" id="JAQMHB010000001">
    <property type="protein sequence ID" value="MDS9992990.1"/>
    <property type="molecule type" value="Genomic_DNA"/>
</dbReference>
<evidence type="ECO:0000313" key="1">
    <source>
        <dbReference type="EMBL" id="MDS9992990.1"/>
    </source>
</evidence>
<gene>
    <name evidence="1" type="ORF">PNQ69_09415</name>
</gene>
<evidence type="ECO:0000313" key="2">
    <source>
        <dbReference type="Proteomes" id="UP001260534"/>
    </source>
</evidence>
<keyword evidence="2" id="KW-1185">Reference proteome</keyword>
<reference evidence="1 2" key="1">
    <citation type="submission" date="2023-01" db="EMBL/GenBank/DDBJ databases">
        <title>Xanthomonas hawaiianensis sp. nov. isolated from Araceae family in Hawaii.</title>
        <authorList>
            <person name="Chunag S.-C."/>
            <person name="Dobhal S."/>
            <person name="Alvarez A."/>
            <person name="Arif M."/>
        </authorList>
    </citation>
    <scope>NUCLEOTIDE SEQUENCE [LARGE SCALE GENOMIC DNA]</scope>
    <source>
        <strain evidence="1 2">A2111</strain>
    </source>
</reference>
<proteinExistence type="predicted"/>
<name>A0ABU2I558_9XANT</name>
<dbReference type="Proteomes" id="UP001260534">
    <property type="component" value="Unassembled WGS sequence"/>
</dbReference>
<organism evidence="1 2">
    <name type="scientific">Xanthomonas hawaiiensis</name>
    <dbReference type="NCBI Taxonomy" id="3003247"/>
    <lineage>
        <taxon>Bacteria</taxon>
        <taxon>Pseudomonadati</taxon>
        <taxon>Pseudomonadota</taxon>
        <taxon>Gammaproteobacteria</taxon>
        <taxon>Lysobacterales</taxon>
        <taxon>Lysobacteraceae</taxon>
        <taxon>Xanthomonas</taxon>
    </lineage>
</organism>